<evidence type="ECO:0000256" key="2">
    <source>
        <dbReference type="ARBA" id="ARBA00022692"/>
    </source>
</evidence>
<dbReference type="Pfam" id="PF00924">
    <property type="entry name" value="MS_channel_2nd"/>
    <property type="match status" value="1"/>
</dbReference>
<dbReference type="PANTHER" id="PTHR30566:SF5">
    <property type="entry name" value="MECHANOSENSITIVE ION CHANNEL PROTEIN 1, MITOCHONDRIAL-RELATED"/>
    <property type="match status" value="1"/>
</dbReference>
<evidence type="ECO:0000256" key="6">
    <source>
        <dbReference type="ARBA" id="ARBA00023303"/>
    </source>
</evidence>
<proteinExistence type="predicted"/>
<evidence type="ECO:0000256" key="5">
    <source>
        <dbReference type="ARBA" id="ARBA00023136"/>
    </source>
</evidence>
<keyword evidence="9" id="KW-1185">Reference proteome</keyword>
<dbReference type="Proteomes" id="UP000265520">
    <property type="component" value="Unassembled WGS sequence"/>
</dbReference>
<protein>
    <submittedName>
        <fullName evidence="8">Mechanosensitive ion channel protein 1 mitochondrial-like</fullName>
    </submittedName>
</protein>
<dbReference type="Gene3D" id="2.30.30.60">
    <property type="match status" value="1"/>
</dbReference>
<dbReference type="AlphaFoldDB" id="A0A392NU37"/>
<sequence length="86" mass="8884">TGVATAFAARDVLGNVFSGLSMQFSKPFSIGDTIKAGSIEGQVVEIGLTSTSLLSPEKFPVIVPNSFFSSQVSLPFPPLPAVPSAK</sequence>
<dbReference type="GO" id="GO:0034220">
    <property type="term" value="P:monoatomic ion transmembrane transport"/>
    <property type="evidence" value="ECO:0007669"/>
    <property type="project" value="UniProtKB-KW"/>
</dbReference>
<dbReference type="InterPro" id="IPR023408">
    <property type="entry name" value="MscS_beta-dom_sf"/>
</dbReference>
<dbReference type="InterPro" id="IPR006685">
    <property type="entry name" value="MscS_channel_2nd"/>
</dbReference>
<reference evidence="8 9" key="1">
    <citation type="journal article" date="2018" name="Front. Plant Sci.">
        <title>Red Clover (Trifolium pratense) and Zigzag Clover (T. medium) - A Picture of Genomic Similarities and Differences.</title>
        <authorList>
            <person name="Dluhosova J."/>
            <person name="Istvanek J."/>
            <person name="Nedelnik J."/>
            <person name="Repkova J."/>
        </authorList>
    </citation>
    <scope>NUCLEOTIDE SEQUENCE [LARGE SCALE GENOMIC DNA]</scope>
    <source>
        <strain evidence="9">cv. 10/8</strain>
        <tissue evidence="8">Leaf</tissue>
    </source>
</reference>
<dbReference type="GO" id="GO:0016020">
    <property type="term" value="C:membrane"/>
    <property type="evidence" value="ECO:0007669"/>
    <property type="project" value="UniProtKB-SubCell"/>
</dbReference>
<name>A0A392NU37_9FABA</name>
<evidence type="ECO:0000256" key="3">
    <source>
        <dbReference type="ARBA" id="ARBA00022989"/>
    </source>
</evidence>
<evidence type="ECO:0000256" key="4">
    <source>
        <dbReference type="ARBA" id="ARBA00023065"/>
    </source>
</evidence>
<keyword evidence="3" id="KW-1133">Transmembrane helix</keyword>
<evidence type="ECO:0000313" key="8">
    <source>
        <dbReference type="EMBL" id="MCI03351.1"/>
    </source>
</evidence>
<keyword evidence="4" id="KW-0813">Transport</keyword>
<feature type="non-terminal residue" evidence="8">
    <location>
        <position position="1"/>
    </location>
</feature>
<dbReference type="SUPFAM" id="SSF50182">
    <property type="entry name" value="Sm-like ribonucleoproteins"/>
    <property type="match status" value="1"/>
</dbReference>
<evidence type="ECO:0000256" key="1">
    <source>
        <dbReference type="ARBA" id="ARBA00004370"/>
    </source>
</evidence>
<dbReference type="PANTHER" id="PTHR30566">
    <property type="entry name" value="YNAI-RELATED MECHANOSENSITIVE ION CHANNEL"/>
    <property type="match status" value="1"/>
</dbReference>
<dbReference type="InterPro" id="IPR010920">
    <property type="entry name" value="LSM_dom_sf"/>
</dbReference>
<feature type="domain" description="Mechanosensitive ion channel MscS" evidence="7">
    <location>
        <begin position="11"/>
        <end position="70"/>
    </location>
</feature>
<evidence type="ECO:0000313" key="9">
    <source>
        <dbReference type="Proteomes" id="UP000265520"/>
    </source>
</evidence>
<keyword evidence="4" id="KW-0406">Ion transport</keyword>
<dbReference type="EMBL" id="LXQA010051889">
    <property type="protein sequence ID" value="MCI03351.1"/>
    <property type="molecule type" value="Genomic_DNA"/>
</dbReference>
<comment type="caution">
    <text evidence="8">The sequence shown here is derived from an EMBL/GenBank/DDBJ whole genome shotgun (WGS) entry which is preliminary data.</text>
</comment>
<keyword evidence="2" id="KW-0812">Transmembrane</keyword>
<accession>A0A392NU37</accession>
<keyword evidence="5" id="KW-0472">Membrane</keyword>
<evidence type="ECO:0000259" key="7">
    <source>
        <dbReference type="Pfam" id="PF00924"/>
    </source>
</evidence>
<keyword evidence="6" id="KW-0407">Ion channel</keyword>
<comment type="subcellular location">
    <subcellularLocation>
        <location evidence="1">Membrane</location>
    </subcellularLocation>
</comment>
<organism evidence="8 9">
    <name type="scientific">Trifolium medium</name>
    <dbReference type="NCBI Taxonomy" id="97028"/>
    <lineage>
        <taxon>Eukaryota</taxon>
        <taxon>Viridiplantae</taxon>
        <taxon>Streptophyta</taxon>
        <taxon>Embryophyta</taxon>
        <taxon>Tracheophyta</taxon>
        <taxon>Spermatophyta</taxon>
        <taxon>Magnoliopsida</taxon>
        <taxon>eudicotyledons</taxon>
        <taxon>Gunneridae</taxon>
        <taxon>Pentapetalae</taxon>
        <taxon>rosids</taxon>
        <taxon>fabids</taxon>
        <taxon>Fabales</taxon>
        <taxon>Fabaceae</taxon>
        <taxon>Papilionoideae</taxon>
        <taxon>50 kb inversion clade</taxon>
        <taxon>NPAAA clade</taxon>
        <taxon>Hologalegina</taxon>
        <taxon>IRL clade</taxon>
        <taxon>Trifolieae</taxon>
        <taxon>Trifolium</taxon>
    </lineage>
</organism>